<dbReference type="Pfam" id="PF02120">
    <property type="entry name" value="Flg_hook"/>
    <property type="match status" value="1"/>
</dbReference>
<organism evidence="3 4">
    <name type="scientific">Roseobacter litoralis (strain ATCC 49566 / DSM 6996 / JCM 21268 / NBRC 15278 / OCh 149)</name>
    <dbReference type="NCBI Taxonomy" id="391595"/>
    <lineage>
        <taxon>Bacteria</taxon>
        <taxon>Pseudomonadati</taxon>
        <taxon>Pseudomonadota</taxon>
        <taxon>Alphaproteobacteria</taxon>
        <taxon>Rhodobacterales</taxon>
        <taxon>Roseobacteraceae</taxon>
        <taxon>Roseobacter</taxon>
    </lineage>
</organism>
<dbReference type="RefSeq" id="WP_013964134.1">
    <property type="nucleotide sequence ID" value="NC_015730.1"/>
</dbReference>
<dbReference type="Gene3D" id="3.30.750.140">
    <property type="match status" value="1"/>
</dbReference>
<accession>F7ZIC6</accession>
<dbReference type="InterPro" id="IPR021136">
    <property type="entry name" value="Flagellar_hook_control-like_C"/>
</dbReference>
<feature type="compositionally biased region" description="Polar residues" evidence="1">
    <location>
        <begin position="114"/>
        <end position="130"/>
    </location>
</feature>
<gene>
    <name evidence="3" type="ordered locus">RLO149_c043690</name>
</gene>
<dbReference type="OrthoDB" id="7203912at2"/>
<dbReference type="CDD" id="cd17470">
    <property type="entry name" value="T3SS_Flik_C"/>
    <property type="match status" value="1"/>
</dbReference>
<dbReference type="AlphaFoldDB" id="F7ZIC6"/>
<proteinExistence type="predicted"/>
<evidence type="ECO:0000256" key="1">
    <source>
        <dbReference type="SAM" id="MobiDB-lite"/>
    </source>
</evidence>
<feature type="domain" description="Flagellar hook-length control protein-like C-terminal" evidence="2">
    <location>
        <begin position="334"/>
        <end position="403"/>
    </location>
</feature>
<dbReference type="eggNOG" id="COG3144">
    <property type="taxonomic scope" value="Bacteria"/>
</dbReference>
<evidence type="ECO:0000313" key="4">
    <source>
        <dbReference type="Proteomes" id="UP000001353"/>
    </source>
</evidence>
<dbReference type="HOGENOM" id="CLU_615204_0_0_5"/>
<feature type="compositionally biased region" description="Low complexity" evidence="1">
    <location>
        <begin position="49"/>
        <end position="62"/>
    </location>
</feature>
<name>F7ZIC6_ROSLO</name>
<reference evidence="3 4" key="1">
    <citation type="journal article" date="2011" name="BMC Genomics">
        <title>Comparative genome analysis and genome-guided physiological analysis of Roseobacter litoralis.</title>
        <authorList>
            <person name="Kalhoefer D."/>
            <person name="Thole S."/>
            <person name="Voget S."/>
            <person name="Lehmann R."/>
            <person name="Liesegang H."/>
            <person name="Wollher A."/>
            <person name="Daniel R."/>
            <person name="Simon M."/>
            <person name="Brinkhoff T."/>
        </authorList>
    </citation>
    <scope>NUCLEOTIDE SEQUENCE [LARGE SCALE GENOMIC DNA]</scope>
    <source>
        <strain evidence="4">ATCC 49566 / DSM 6996 / JCM 21268 / NBRC 15278 / OCh 149</strain>
    </source>
</reference>
<feature type="region of interest" description="Disordered" evidence="1">
    <location>
        <begin position="1"/>
        <end position="130"/>
    </location>
</feature>
<dbReference type="Proteomes" id="UP000001353">
    <property type="component" value="Chromosome"/>
</dbReference>
<evidence type="ECO:0000313" key="3">
    <source>
        <dbReference type="EMBL" id="AEI96262.1"/>
    </source>
</evidence>
<protein>
    <recommendedName>
        <fullName evidence="2">Flagellar hook-length control protein-like C-terminal domain-containing protein</fullName>
    </recommendedName>
</protein>
<sequence>MLDILTTQTSSQQTGKAAQNKKTDTSDAKNQAFAEEYAATGDDLERTGQQQAEDAQAASEDQQSGDETGALEDNEASPENPSNSDTEASEAAAADQPAFAIVDSGKAGKLPDSEATSPTAELSNAKRANTQDLVQAPPLDAAKPSESAGVTKKLAASAAEIFVTAKAAENVVLPTSERLTEQPAKGVRSDAQSMTAALVTRENTPVAGVNAPTSNDHVSEKLKSIKLSEELAARAVLSRSDTQGQQVTPAATNTPQAATMVPMTPLAKVDAGKEKTLLDSTSALNIEALSATESRGTSSTATTPLNQLLGRAETPAAIARQMAEALQKLPDRPVEISLNPKELGRVRMNISAVEAGITVTIVTERPETLDLMRRNIDQLVREFEAIGYNDINFAFSEGETQQSFGEGADERSSVQSTQLEILEAEDVAEANETKLHAQTGVDIRL</sequence>
<keyword evidence="4" id="KW-1185">Reference proteome</keyword>
<dbReference type="EMBL" id="CP002623">
    <property type="protein sequence ID" value="AEI96262.1"/>
    <property type="molecule type" value="Genomic_DNA"/>
</dbReference>
<dbReference type="KEGG" id="rli:RLO149_c043690"/>
<feature type="compositionally biased region" description="Polar residues" evidence="1">
    <location>
        <begin position="1"/>
        <end position="17"/>
    </location>
</feature>
<dbReference type="STRING" id="391595.RLO149_c043690"/>
<feature type="compositionally biased region" description="Low complexity" evidence="1">
    <location>
        <begin position="89"/>
        <end position="100"/>
    </location>
</feature>
<evidence type="ECO:0000259" key="2">
    <source>
        <dbReference type="Pfam" id="PF02120"/>
    </source>
</evidence>
<feature type="compositionally biased region" description="Polar residues" evidence="1">
    <location>
        <begin position="77"/>
        <end position="86"/>
    </location>
</feature>
<dbReference type="InterPro" id="IPR038610">
    <property type="entry name" value="FliK-like_C_sf"/>
</dbReference>